<accession>A0AAV6XP12</accession>
<proteinExistence type="inferred from homology"/>
<dbReference type="Proteomes" id="UP000826271">
    <property type="component" value="Unassembled WGS sequence"/>
</dbReference>
<feature type="domain" description="Plant heme peroxidase family profile" evidence="19">
    <location>
        <begin position="162"/>
        <end position="476"/>
    </location>
</feature>
<evidence type="ECO:0000256" key="18">
    <source>
        <dbReference type="SAM" id="SignalP"/>
    </source>
</evidence>
<organism evidence="20 21">
    <name type="scientific">Buddleja alternifolia</name>
    <dbReference type="NCBI Taxonomy" id="168488"/>
    <lineage>
        <taxon>Eukaryota</taxon>
        <taxon>Viridiplantae</taxon>
        <taxon>Streptophyta</taxon>
        <taxon>Embryophyta</taxon>
        <taxon>Tracheophyta</taxon>
        <taxon>Spermatophyta</taxon>
        <taxon>Magnoliopsida</taxon>
        <taxon>eudicotyledons</taxon>
        <taxon>Gunneridae</taxon>
        <taxon>Pentapetalae</taxon>
        <taxon>asterids</taxon>
        <taxon>lamiids</taxon>
        <taxon>Lamiales</taxon>
        <taxon>Scrophulariaceae</taxon>
        <taxon>Buddlejeae</taxon>
        <taxon>Buddleja</taxon>
    </lineage>
</organism>
<comment type="cofactor">
    <cofactor evidence="13">
        <name>Ca(2+)</name>
        <dbReference type="ChEBI" id="CHEBI:29108"/>
    </cofactor>
    <text evidence="13">Binds 2 calcium ions per subunit.</text>
</comment>
<feature type="compositionally biased region" description="Basic and acidic residues" evidence="17">
    <location>
        <begin position="123"/>
        <end position="134"/>
    </location>
</feature>
<feature type="binding site" evidence="13">
    <location>
        <position position="207"/>
    </location>
    <ligand>
        <name>Ca(2+)</name>
        <dbReference type="ChEBI" id="CHEBI:29108"/>
        <label>1</label>
    </ligand>
</feature>
<comment type="cofactor">
    <cofactor evidence="13">
        <name>heme b</name>
        <dbReference type="ChEBI" id="CHEBI:60344"/>
    </cofactor>
    <text evidence="13">Binds 1 heme b (iron(II)-protoporphyrin IX) group per subunit.</text>
</comment>
<evidence type="ECO:0000256" key="6">
    <source>
        <dbReference type="ARBA" id="ARBA00022837"/>
    </source>
</evidence>
<dbReference type="GO" id="GO:0020037">
    <property type="term" value="F:heme binding"/>
    <property type="evidence" value="ECO:0007669"/>
    <property type="project" value="InterPro"/>
</dbReference>
<feature type="binding site" evidence="12">
    <location>
        <position position="319"/>
    </location>
    <ligand>
        <name>substrate</name>
    </ligand>
</feature>
<feature type="binding site" evidence="13">
    <location>
        <position position="227"/>
    </location>
    <ligand>
        <name>Ca(2+)</name>
        <dbReference type="ChEBI" id="CHEBI:29108"/>
        <label>1</label>
    </ligand>
</feature>
<evidence type="ECO:0000256" key="17">
    <source>
        <dbReference type="SAM" id="MobiDB-lite"/>
    </source>
</evidence>
<dbReference type="AlphaFoldDB" id="A0AAV6XP12"/>
<feature type="chain" id="PRO_5043888194" description="peroxidase" evidence="18">
    <location>
        <begin position="24"/>
        <end position="477"/>
    </location>
</feature>
<dbReference type="GO" id="GO:0042744">
    <property type="term" value="P:hydrogen peroxide catabolic process"/>
    <property type="evidence" value="ECO:0007669"/>
    <property type="project" value="InterPro"/>
</dbReference>
<protein>
    <recommendedName>
        <fullName evidence="2">peroxidase</fullName>
        <ecNumber evidence="2">1.11.1.7</ecNumber>
    </recommendedName>
</protein>
<evidence type="ECO:0000256" key="11">
    <source>
        <dbReference type="PIRSR" id="PIRSR600823-1"/>
    </source>
</evidence>
<gene>
    <name evidence="20" type="ORF">BUALT_Bualt05G0162300</name>
</gene>
<evidence type="ECO:0000256" key="14">
    <source>
        <dbReference type="PIRSR" id="PIRSR600823-4"/>
    </source>
</evidence>
<dbReference type="Pfam" id="PF00141">
    <property type="entry name" value="peroxidase"/>
    <property type="match status" value="1"/>
</dbReference>
<feature type="compositionally biased region" description="Acidic residues" evidence="17">
    <location>
        <begin position="135"/>
        <end position="145"/>
    </location>
</feature>
<feature type="compositionally biased region" description="Basic and acidic residues" evidence="17">
    <location>
        <begin position="96"/>
        <end position="112"/>
    </location>
</feature>
<feature type="binding site" evidence="13">
    <location>
        <position position="244"/>
    </location>
    <ligand>
        <name>Ca(2+)</name>
        <dbReference type="ChEBI" id="CHEBI:29108"/>
        <label>1</label>
    </ligand>
</feature>
<dbReference type="PRINTS" id="PR00458">
    <property type="entry name" value="PEROXIDASE"/>
</dbReference>
<dbReference type="Gene3D" id="1.10.420.10">
    <property type="entry name" value="Peroxidase, domain 2"/>
    <property type="match status" value="1"/>
</dbReference>
<dbReference type="PROSITE" id="PS50873">
    <property type="entry name" value="PEROXIDASE_4"/>
    <property type="match status" value="1"/>
</dbReference>
<dbReference type="GO" id="GO:0006979">
    <property type="term" value="P:response to oxidative stress"/>
    <property type="evidence" value="ECO:0007669"/>
    <property type="project" value="InterPro"/>
</dbReference>
<dbReference type="FunFam" id="1.10.420.10:FF:000001">
    <property type="entry name" value="Peroxidase"/>
    <property type="match status" value="1"/>
</dbReference>
<evidence type="ECO:0000256" key="13">
    <source>
        <dbReference type="PIRSR" id="PIRSR600823-3"/>
    </source>
</evidence>
<feature type="binding site" evidence="13">
    <location>
        <position position="204"/>
    </location>
    <ligand>
        <name>Ca(2+)</name>
        <dbReference type="ChEBI" id="CHEBI:29108"/>
        <label>1</label>
    </ligand>
</feature>
<evidence type="ECO:0000256" key="1">
    <source>
        <dbReference type="ARBA" id="ARBA00000189"/>
    </source>
</evidence>
<dbReference type="PRINTS" id="PR00461">
    <property type="entry name" value="PLPEROXIDASE"/>
</dbReference>
<evidence type="ECO:0000256" key="5">
    <source>
        <dbReference type="ARBA" id="ARBA00022723"/>
    </source>
</evidence>
<evidence type="ECO:0000256" key="2">
    <source>
        <dbReference type="ARBA" id="ARBA00012313"/>
    </source>
</evidence>
<comment type="catalytic activity">
    <reaction evidence="1">
        <text>2 a phenolic donor + H2O2 = 2 a phenolic radical donor + 2 H2O</text>
        <dbReference type="Rhea" id="RHEA:56136"/>
        <dbReference type="ChEBI" id="CHEBI:15377"/>
        <dbReference type="ChEBI" id="CHEBI:16240"/>
        <dbReference type="ChEBI" id="CHEBI:139520"/>
        <dbReference type="ChEBI" id="CHEBI:139521"/>
        <dbReference type="EC" id="1.11.1.7"/>
    </reaction>
</comment>
<keyword evidence="3" id="KW-0575">Peroxidase</keyword>
<evidence type="ECO:0000256" key="15">
    <source>
        <dbReference type="PIRSR" id="PIRSR600823-5"/>
    </source>
</evidence>
<evidence type="ECO:0000256" key="12">
    <source>
        <dbReference type="PIRSR" id="PIRSR600823-2"/>
    </source>
</evidence>
<reference evidence="20" key="1">
    <citation type="submission" date="2019-10" db="EMBL/GenBank/DDBJ databases">
        <authorList>
            <person name="Zhang R."/>
            <person name="Pan Y."/>
            <person name="Wang J."/>
            <person name="Ma R."/>
            <person name="Yu S."/>
        </authorList>
    </citation>
    <scope>NUCLEOTIDE SEQUENCE</scope>
    <source>
        <strain evidence="20">LA-IB0</strain>
        <tissue evidence="20">Leaf</tissue>
    </source>
</reference>
<keyword evidence="5 13" id="KW-0479">Metal-binding</keyword>
<feature type="active site" description="Proton acceptor" evidence="11">
    <location>
        <position position="203"/>
    </location>
</feature>
<dbReference type="PANTHER" id="PTHR31517">
    <property type="match status" value="1"/>
</dbReference>
<evidence type="ECO:0000256" key="10">
    <source>
        <dbReference type="ARBA" id="ARBA00023180"/>
    </source>
</evidence>
<evidence type="ECO:0000256" key="7">
    <source>
        <dbReference type="ARBA" id="ARBA00023002"/>
    </source>
</evidence>
<dbReference type="InterPro" id="IPR033905">
    <property type="entry name" value="Secretory_peroxidase"/>
</dbReference>
<feature type="disulfide bond" evidence="15">
    <location>
        <begin position="172"/>
        <end position="271"/>
    </location>
</feature>
<keyword evidence="18" id="KW-0732">Signal</keyword>
<feature type="binding site" description="axial binding residue" evidence="13">
    <location>
        <position position="349"/>
    </location>
    <ligand>
        <name>heme b</name>
        <dbReference type="ChEBI" id="CHEBI:60344"/>
    </ligand>
    <ligandPart>
        <name>Fe</name>
        <dbReference type="ChEBI" id="CHEBI:18248"/>
    </ligandPart>
</feature>
<feature type="signal peptide" evidence="18">
    <location>
        <begin position="1"/>
        <end position="23"/>
    </location>
</feature>
<evidence type="ECO:0000256" key="8">
    <source>
        <dbReference type="ARBA" id="ARBA00023004"/>
    </source>
</evidence>
<feature type="binding site" evidence="13">
    <location>
        <position position="396"/>
    </location>
    <ligand>
        <name>Ca(2+)</name>
        <dbReference type="ChEBI" id="CHEBI:29108"/>
        <label>2</label>
    </ligand>
</feature>
<feature type="site" description="Transition state stabilizer" evidence="14">
    <location>
        <position position="199"/>
    </location>
</feature>
<feature type="binding site" evidence="13">
    <location>
        <position position="231"/>
    </location>
    <ligand>
        <name>Ca(2+)</name>
        <dbReference type="ChEBI" id="CHEBI:29108"/>
        <label>1</label>
    </ligand>
</feature>
<evidence type="ECO:0000259" key="19">
    <source>
        <dbReference type="PROSITE" id="PS50873"/>
    </source>
</evidence>
<dbReference type="Gene3D" id="1.10.520.10">
    <property type="match status" value="1"/>
</dbReference>
<sequence length="477" mass="53448">MAARGRILATIFLSFTILPLLSTAIFPFREHSRGIIFPGLDLGKISHNHDHSHYDHDHEHDHFIGFRKKKDKGEEEDDSLPIFDGKKGNEDDDEPEHEKKKKPEDEKQKPDKGQGGYGGQVPEKQKPDEGKEGSDEQDQEPEEPVDGSGDGAINEPVQKQEGLREGFYEKSCPQAENVVKEVIKKIFRKDPTLAPALVRLFLHDCFVTVRKKKLLYPILTSKLLKQGCDASILLDETPTGEEVEKKAHVNGPFVRGYEAIDEIKAQLEAECPETVSCADILAFTNRDALVHAGVPSYSVPAGRRDSLASLSNNVQGNLPVPETPINEITQIFEKKGFSMEDLVVLNGAHSIGTAHCTVVSGRFFDPEKSKEIDQGYVIKMRPLAMCRNETQDLPFDPYSHHKMDSRFYKELLQNRALLESDHNLAKDGHANEIMKKLVDDQKGWLEKFTKAIVKLGEVEVLTGDQGQIRKQCRAVNG</sequence>
<dbReference type="PANTHER" id="PTHR31517:SF48">
    <property type="entry name" value="PEROXIDASE 16-RELATED"/>
    <property type="match status" value="1"/>
</dbReference>
<dbReference type="InterPro" id="IPR000823">
    <property type="entry name" value="Peroxidase_pln"/>
</dbReference>
<feature type="disulfide bond" evidence="15">
    <location>
        <begin position="205"/>
        <end position="228"/>
    </location>
</feature>
<feature type="region of interest" description="Disordered" evidence="17">
    <location>
        <begin position="69"/>
        <end position="155"/>
    </location>
</feature>
<dbReference type="InterPro" id="IPR010255">
    <property type="entry name" value="Haem_peroxidase_sf"/>
</dbReference>
<evidence type="ECO:0000313" key="20">
    <source>
        <dbReference type="EMBL" id="KAG8383225.1"/>
    </source>
</evidence>
<evidence type="ECO:0000256" key="3">
    <source>
        <dbReference type="ARBA" id="ARBA00022559"/>
    </source>
</evidence>
<keyword evidence="7" id="KW-0560">Oxidoreductase</keyword>
<dbReference type="EC" id="1.11.1.7" evidence="2"/>
<feature type="disulfide bond" evidence="15">
    <location>
        <begin position="277"/>
        <end position="472"/>
    </location>
</feature>
<dbReference type="GO" id="GO:0046872">
    <property type="term" value="F:metal ion binding"/>
    <property type="evidence" value="ECO:0007669"/>
    <property type="project" value="UniProtKB-KW"/>
</dbReference>
<keyword evidence="6 13" id="KW-0106">Calcium</keyword>
<dbReference type="InterPro" id="IPR002016">
    <property type="entry name" value="Haem_peroxidase"/>
</dbReference>
<comment type="caution">
    <text evidence="20">The sequence shown here is derived from an EMBL/GenBank/DDBJ whole genome shotgun (WGS) entry which is preliminary data.</text>
</comment>
<evidence type="ECO:0000256" key="9">
    <source>
        <dbReference type="ARBA" id="ARBA00023157"/>
    </source>
</evidence>
<dbReference type="GO" id="GO:0140825">
    <property type="term" value="F:lactoperoxidase activity"/>
    <property type="evidence" value="ECO:0007669"/>
    <property type="project" value="UniProtKB-EC"/>
</dbReference>
<dbReference type="CDD" id="cd00693">
    <property type="entry name" value="secretory_peroxidase"/>
    <property type="match status" value="1"/>
</dbReference>
<evidence type="ECO:0000256" key="16">
    <source>
        <dbReference type="RuleBase" id="RU004241"/>
    </source>
</evidence>
<feature type="binding site" evidence="13">
    <location>
        <position position="229"/>
    </location>
    <ligand>
        <name>Ca(2+)</name>
        <dbReference type="ChEBI" id="CHEBI:29108"/>
        <label>1</label>
    </ligand>
</feature>
<feature type="binding site" evidence="13">
    <location>
        <position position="404"/>
    </location>
    <ligand>
        <name>Ca(2+)</name>
        <dbReference type="ChEBI" id="CHEBI:29108"/>
        <label>2</label>
    </ligand>
</feature>
<keyword evidence="9 15" id="KW-1015">Disulfide bond</keyword>
<keyword evidence="4" id="KW-0349">Heme</keyword>
<keyword evidence="8 13" id="KW-0408">Iron</keyword>
<evidence type="ECO:0000256" key="4">
    <source>
        <dbReference type="ARBA" id="ARBA00022617"/>
    </source>
</evidence>
<dbReference type="EMBL" id="WHWC01000005">
    <property type="protein sequence ID" value="KAG8383225.1"/>
    <property type="molecule type" value="Genomic_DNA"/>
</dbReference>
<comment type="similarity">
    <text evidence="16">Belongs to the peroxidase family.</text>
</comment>
<dbReference type="SUPFAM" id="SSF48113">
    <property type="entry name" value="Heme-dependent peroxidases"/>
    <property type="match status" value="1"/>
</dbReference>
<keyword evidence="21" id="KW-1185">Reference proteome</keyword>
<name>A0AAV6XP12_9LAMI</name>
<evidence type="ECO:0000313" key="21">
    <source>
        <dbReference type="Proteomes" id="UP000826271"/>
    </source>
</evidence>
<keyword evidence="10" id="KW-0325">Glycoprotein</keyword>